<evidence type="ECO:0000256" key="1">
    <source>
        <dbReference type="ARBA" id="ARBA00004141"/>
    </source>
</evidence>
<comment type="subcellular location">
    <subcellularLocation>
        <location evidence="1">Membrane</location>
        <topology evidence="1">Multi-pass membrane protein</topology>
    </subcellularLocation>
    <subcellularLocation>
        <location evidence="2">Periplasm</location>
    </subcellularLocation>
</comment>
<dbReference type="GO" id="GO:0016020">
    <property type="term" value="C:membrane"/>
    <property type="evidence" value="ECO:0007669"/>
    <property type="project" value="UniProtKB-SubCell"/>
</dbReference>
<keyword evidence="10 18" id="KW-1133">Transmembrane helix</keyword>
<gene>
    <name evidence="21" type="primary">coxB</name>
    <name evidence="21" type="ORF">C6P98_06965</name>
</gene>
<dbReference type="PROSITE" id="PS00078">
    <property type="entry name" value="COX2"/>
    <property type="match status" value="1"/>
</dbReference>
<keyword evidence="8 17" id="KW-0479">Metal-binding</keyword>
<evidence type="ECO:0000256" key="18">
    <source>
        <dbReference type="SAM" id="Phobius"/>
    </source>
</evidence>
<keyword evidence="6" id="KW-0679">Respiratory chain</keyword>
<dbReference type="PANTHER" id="PTHR22888:SF9">
    <property type="entry name" value="CYTOCHROME C OXIDASE SUBUNIT 2"/>
    <property type="match status" value="1"/>
</dbReference>
<dbReference type="PROSITE" id="PS50857">
    <property type="entry name" value="COX2_CUA"/>
    <property type="match status" value="1"/>
</dbReference>
<evidence type="ECO:0000256" key="6">
    <source>
        <dbReference type="ARBA" id="ARBA00022660"/>
    </source>
</evidence>
<dbReference type="GO" id="GO:0016491">
    <property type="term" value="F:oxidoreductase activity"/>
    <property type="evidence" value="ECO:0007669"/>
    <property type="project" value="InterPro"/>
</dbReference>
<evidence type="ECO:0000256" key="9">
    <source>
        <dbReference type="ARBA" id="ARBA00022982"/>
    </source>
</evidence>
<keyword evidence="5 17" id="KW-0349">Heme</keyword>
<dbReference type="Gene3D" id="2.60.40.420">
    <property type="entry name" value="Cupredoxins - blue copper proteins"/>
    <property type="match status" value="1"/>
</dbReference>
<comment type="function">
    <text evidence="14">Subunits I and II form the functional core of the enzyme complex. Electrons originating in cytochrome c are transferred via heme a and Cu(A) to the binuclear center formed by heme a3 and Cu(B).</text>
</comment>
<dbReference type="InterPro" id="IPR008972">
    <property type="entry name" value="Cupredoxin"/>
</dbReference>
<evidence type="ECO:0000256" key="10">
    <source>
        <dbReference type="ARBA" id="ARBA00022989"/>
    </source>
</evidence>
<keyword evidence="4" id="KW-0813">Transport</keyword>
<dbReference type="InterPro" id="IPR001505">
    <property type="entry name" value="Copper_CuA"/>
</dbReference>
<evidence type="ECO:0000256" key="16">
    <source>
        <dbReference type="ARBA" id="ARBA00047816"/>
    </source>
</evidence>
<feature type="domain" description="Cytochrome c" evidence="20">
    <location>
        <begin position="284"/>
        <end position="374"/>
    </location>
</feature>
<dbReference type="InterPro" id="IPR009056">
    <property type="entry name" value="Cyt_c-like_dom"/>
</dbReference>
<dbReference type="GO" id="GO:0005507">
    <property type="term" value="F:copper ion binding"/>
    <property type="evidence" value="ECO:0007669"/>
    <property type="project" value="InterPro"/>
</dbReference>
<comment type="caution">
    <text evidence="21">The sequence shown here is derived from an EMBL/GenBank/DDBJ whole genome shotgun (WGS) entry which is preliminary data.</text>
</comment>
<dbReference type="EMBL" id="PVFZ01000017">
    <property type="protein sequence ID" value="PRF26189.1"/>
    <property type="molecule type" value="Genomic_DNA"/>
</dbReference>
<dbReference type="InterPro" id="IPR036909">
    <property type="entry name" value="Cyt_c-like_dom_sf"/>
</dbReference>
<feature type="transmembrane region" description="Helical" evidence="18">
    <location>
        <begin position="87"/>
        <end position="113"/>
    </location>
</feature>
<reference evidence="21 22" key="1">
    <citation type="submission" date="2018-03" db="EMBL/GenBank/DDBJ databases">
        <authorList>
            <person name="Nguyen K."/>
            <person name="Fouts D."/>
            <person name="Sutton G."/>
        </authorList>
    </citation>
    <scope>NUCLEOTIDE SEQUENCE [LARGE SCALE GENOMIC DNA]</scope>
    <source>
        <strain evidence="21 22">AU17135</strain>
    </source>
</reference>
<dbReference type="AlphaFoldDB" id="A0A8E2UTR8"/>
<dbReference type="PROSITE" id="PS51007">
    <property type="entry name" value="CYTC"/>
    <property type="match status" value="1"/>
</dbReference>
<evidence type="ECO:0000256" key="12">
    <source>
        <dbReference type="ARBA" id="ARBA00023008"/>
    </source>
</evidence>
<evidence type="ECO:0000313" key="22">
    <source>
        <dbReference type="Proteomes" id="UP000237686"/>
    </source>
</evidence>
<dbReference type="CDD" id="cd04213">
    <property type="entry name" value="CuRO_CcO_Caa3_II"/>
    <property type="match status" value="1"/>
</dbReference>
<evidence type="ECO:0000313" key="21">
    <source>
        <dbReference type="EMBL" id="PRF26189.1"/>
    </source>
</evidence>
<keyword evidence="9" id="KW-0249">Electron transport</keyword>
<accession>A0A8E2UTR8</accession>
<evidence type="ECO:0000259" key="19">
    <source>
        <dbReference type="PROSITE" id="PS50857"/>
    </source>
</evidence>
<evidence type="ECO:0000259" key="20">
    <source>
        <dbReference type="PROSITE" id="PS51007"/>
    </source>
</evidence>
<evidence type="ECO:0000256" key="8">
    <source>
        <dbReference type="ARBA" id="ARBA00022723"/>
    </source>
</evidence>
<dbReference type="SUPFAM" id="SSF46626">
    <property type="entry name" value="Cytochrome c"/>
    <property type="match status" value="1"/>
</dbReference>
<feature type="domain" description="Cytochrome oxidase subunit II copper A binding" evidence="19">
    <location>
        <begin position="160"/>
        <end position="273"/>
    </location>
</feature>
<evidence type="ECO:0000256" key="15">
    <source>
        <dbReference type="ARBA" id="ARBA00031399"/>
    </source>
</evidence>
<dbReference type="InterPro" id="IPR045187">
    <property type="entry name" value="CcO_II"/>
</dbReference>
<keyword evidence="12" id="KW-0186">Copper</keyword>
<dbReference type="InterPro" id="IPR034236">
    <property type="entry name" value="CuRO_CcO_Caa3_II"/>
</dbReference>
<keyword evidence="11 17" id="KW-0408">Iron</keyword>
<name>A0A8E2UTR8_9BURK</name>
<evidence type="ECO:0000256" key="3">
    <source>
        <dbReference type="ARBA" id="ARBA00007866"/>
    </source>
</evidence>
<evidence type="ECO:0000256" key="13">
    <source>
        <dbReference type="ARBA" id="ARBA00023136"/>
    </source>
</evidence>
<comment type="similarity">
    <text evidence="3">Belongs to the cytochrome c oxidase subunit 2 family.</text>
</comment>
<dbReference type="PANTHER" id="PTHR22888">
    <property type="entry name" value="CYTOCHROME C OXIDASE, SUBUNIT II"/>
    <property type="match status" value="1"/>
</dbReference>
<sequence length="374" mass="39678">MHARTRRAPHSPRARTEIAAPPVAVVVRRIRQGVALLVPLSPNVRRVACALACIVASAAIACAQAAAEPLPLAYVAHAAGPAARPVFVLGWALLALCTFVCIAIATLLALALFRRRTREARGGDGVRFVAIGSAVSAVLLFGALVYMLRVLGAVAYPPRPPALTITVIAHDWWWAVRYPGEPALVTANEIHIPVGEPIAIELKSADVIHAFWVPQLAGKTETIPGQTNRQWLQADRAGVYRGQCSQYCGAQHAHMAFDVVAQPPDAFRAWLDAQRQPAAAPPAGAAAHGARVFAARCAGCHAVRGTDAAGDAGPDLTHLASRRSLAAGTLDNTPDNLRRWIAHAQQIKPQTLMPSFALAPRDADDLAAYLATLH</sequence>
<keyword evidence="13 18" id="KW-0472">Membrane</keyword>
<dbReference type="InterPro" id="IPR002429">
    <property type="entry name" value="CcO_II-like_C"/>
</dbReference>
<dbReference type="InterPro" id="IPR014222">
    <property type="entry name" value="Cyt_c_oxidase_su2"/>
</dbReference>
<evidence type="ECO:0000256" key="17">
    <source>
        <dbReference type="PROSITE-ProRule" id="PRU00433"/>
    </source>
</evidence>
<evidence type="ECO:0000256" key="4">
    <source>
        <dbReference type="ARBA" id="ARBA00022448"/>
    </source>
</evidence>
<dbReference type="Pfam" id="PF00034">
    <property type="entry name" value="Cytochrom_C"/>
    <property type="match status" value="1"/>
</dbReference>
<feature type="transmembrane region" description="Helical" evidence="18">
    <location>
        <begin position="125"/>
        <end position="148"/>
    </location>
</feature>
<evidence type="ECO:0000256" key="14">
    <source>
        <dbReference type="ARBA" id="ARBA00024688"/>
    </source>
</evidence>
<evidence type="ECO:0000256" key="7">
    <source>
        <dbReference type="ARBA" id="ARBA00022692"/>
    </source>
</evidence>
<dbReference type="GO" id="GO:0004129">
    <property type="term" value="F:cytochrome-c oxidase activity"/>
    <property type="evidence" value="ECO:0007669"/>
    <property type="project" value="UniProtKB-EC"/>
</dbReference>
<dbReference type="Proteomes" id="UP000237686">
    <property type="component" value="Unassembled WGS sequence"/>
</dbReference>
<dbReference type="SUPFAM" id="SSF49503">
    <property type="entry name" value="Cupredoxins"/>
    <property type="match status" value="1"/>
</dbReference>
<comment type="catalytic activity">
    <reaction evidence="16">
        <text>4 Fe(II)-[cytochrome c] + O2 + 8 H(+)(in) = 4 Fe(III)-[cytochrome c] + 2 H2O + 4 H(+)(out)</text>
        <dbReference type="Rhea" id="RHEA:11436"/>
        <dbReference type="Rhea" id="RHEA-COMP:10350"/>
        <dbReference type="Rhea" id="RHEA-COMP:14399"/>
        <dbReference type="ChEBI" id="CHEBI:15377"/>
        <dbReference type="ChEBI" id="CHEBI:15378"/>
        <dbReference type="ChEBI" id="CHEBI:15379"/>
        <dbReference type="ChEBI" id="CHEBI:29033"/>
        <dbReference type="ChEBI" id="CHEBI:29034"/>
        <dbReference type="EC" id="7.1.1.9"/>
    </reaction>
</comment>
<organism evidence="21 22">
    <name type="scientific">Burkholderia multivorans</name>
    <dbReference type="NCBI Taxonomy" id="87883"/>
    <lineage>
        <taxon>Bacteria</taxon>
        <taxon>Pseudomonadati</taxon>
        <taxon>Pseudomonadota</taxon>
        <taxon>Betaproteobacteria</taxon>
        <taxon>Burkholderiales</taxon>
        <taxon>Burkholderiaceae</taxon>
        <taxon>Burkholderia</taxon>
        <taxon>Burkholderia cepacia complex</taxon>
    </lineage>
</organism>
<dbReference type="GO" id="GO:0042773">
    <property type="term" value="P:ATP synthesis coupled electron transport"/>
    <property type="evidence" value="ECO:0007669"/>
    <property type="project" value="TreeGrafter"/>
</dbReference>
<dbReference type="NCBIfam" id="TIGR02866">
    <property type="entry name" value="CoxB"/>
    <property type="match status" value="1"/>
</dbReference>
<evidence type="ECO:0000256" key="2">
    <source>
        <dbReference type="ARBA" id="ARBA00004418"/>
    </source>
</evidence>
<evidence type="ECO:0000256" key="5">
    <source>
        <dbReference type="ARBA" id="ARBA00022617"/>
    </source>
</evidence>
<feature type="transmembrane region" description="Helical" evidence="18">
    <location>
        <begin position="47"/>
        <end position="67"/>
    </location>
</feature>
<evidence type="ECO:0000256" key="11">
    <source>
        <dbReference type="ARBA" id="ARBA00023004"/>
    </source>
</evidence>
<dbReference type="Pfam" id="PF00116">
    <property type="entry name" value="COX2"/>
    <property type="match status" value="1"/>
</dbReference>
<dbReference type="GO" id="GO:0020037">
    <property type="term" value="F:heme binding"/>
    <property type="evidence" value="ECO:0007669"/>
    <property type="project" value="InterPro"/>
</dbReference>
<keyword evidence="7 18" id="KW-0812">Transmembrane</keyword>
<proteinExistence type="inferred from homology"/>
<protein>
    <recommendedName>
        <fullName evidence="15">Cytochrome aa3 subunit 2</fullName>
    </recommendedName>
</protein>
<dbReference type="GO" id="GO:0042597">
    <property type="term" value="C:periplasmic space"/>
    <property type="evidence" value="ECO:0007669"/>
    <property type="project" value="UniProtKB-SubCell"/>
</dbReference>